<keyword evidence="5" id="KW-0346">Stress response</keyword>
<organism evidence="11 12">
    <name type="scientific">Fictibacillus phosphorivorans</name>
    <dbReference type="NCBI Taxonomy" id="1221500"/>
    <lineage>
        <taxon>Bacteria</taxon>
        <taxon>Bacillati</taxon>
        <taxon>Bacillota</taxon>
        <taxon>Bacilli</taxon>
        <taxon>Bacillales</taxon>
        <taxon>Fictibacillaceae</taxon>
        <taxon>Fictibacillus</taxon>
    </lineage>
</organism>
<dbReference type="FunFam" id="3.30.56.130:FF:000001">
    <property type="entry name" value="Transcriptional regulator CtsR"/>
    <property type="match status" value="1"/>
</dbReference>
<dbReference type="EMBL" id="LRFC01000003">
    <property type="protein sequence ID" value="KZE68269.1"/>
    <property type="molecule type" value="Genomic_DNA"/>
</dbReference>
<accession>A0A165NZF0</accession>
<evidence type="ECO:0000256" key="7">
    <source>
        <dbReference type="ARBA" id="ARBA00023163"/>
    </source>
</evidence>
<dbReference type="PIRSF" id="PIRSF010607">
    <property type="entry name" value="Txn_repr_CtsR"/>
    <property type="match status" value="1"/>
</dbReference>
<dbReference type="Pfam" id="PF17727">
    <property type="entry name" value="CtsR_C"/>
    <property type="match status" value="1"/>
</dbReference>
<feature type="domain" description="CtsR N-terminal HTH" evidence="9">
    <location>
        <begin position="3"/>
        <end position="73"/>
    </location>
</feature>
<evidence type="ECO:0000256" key="3">
    <source>
        <dbReference type="ARBA" id="ARBA00022491"/>
    </source>
</evidence>
<dbReference type="GO" id="GO:0003677">
    <property type="term" value="F:DNA binding"/>
    <property type="evidence" value="ECO:0007669"/>
    <property type="project" value="UniProtKB-UniRule"/>
</dbReference>
<dbReference type="InterPro" id="IPR041902">
    <property type="entry name" value="CtsR_N_sf"/>
</dbReference>
<dbReference type="OrthoDB" id="1680813at2"/>
<evidence type="ECO:0000256" key="2">
    <source>
        <dbReference type="ARBA" id="ARBA00014129"/>
    </source>
</evidence>
<evidence type="ECO:0000256" key="4">
    <source>
        <dbReference type="ARBA" id="ARBA00023015"/>
    </source>
</evidence>
<dbReference type="AlphaFoldDB" id="A0A165NZF0"/>
<dbReference type="Pfam" id="PF05848">
    <property type="entry name" value="CtsR"/>
    <property type="match status" value="1"/>
</dbReference>
<protein>
    <recommendedName>
        <fullName evidence="2 8">Transcriptional regulator CtsR</fullName>
    </recommendedName>
</protein>
<dbReference type="Gene3D" id="3.30.56.130">
    <property type="entry name" value="Transcriptional regulator CtsR, winged HTH domain"/>
    <property type="match status" value="1"/>
</dbReference>
<name>A0A165NZF0_9BACL</name>
<dbReference type="GO" id="GO:0006355">
    <property type="term" value="P:regulation of DNA-templated transcription"/>
    <property type="evidence" value="ECO:0007669"/>
    <property type="project" value="UniProtKB-UniRule"/>
</dbReference>
<evidence type="ECO:0000256" key="8">
    <source>
        <dbReference type="PIRNR" id="PIRNR010607"/>
    </source>
</evidence>
<evidence type="ECO:0000313" key="12">
    <source>
        <dbReference type="Proteomes" id="UP000076567"/>
    </source>
</evidence>
<comment type="caution">
    <text evidence="11">The sequence shown here is derived from an EMBL/GenBank/DDBJ whole genome shotgun (WGS) entry which is preliminary data.</text>
</comment>
<dbReference type="Proteomes" id="UP000076567">
    <property type="component" value="Unassembled WGS sequence"/>
</dbReference>
<keyword evidence="12" id="KW-1185">Reference proteome</keyword>
<proteinExistence type="inferred from homology"/>
<gene>
    <name evidence="11" type="ORF">AWM68_16900</name>
</gene>
<keyword evidence="3 8" id="KW-0678">Repressor</keyword>
<dbReference type="InterPro" id="IPR041908">
    <property type="entry name" value="CtsR_C_sf"/>
</dbReference>
<sequence length="155" mass="17833">MRNISDVIENYLKQILSSSNDPAIEIKRTDIAERFQCVPSQINYVINTRFTIEKGFVVESKRGGGGYIRIMKVRTESSAHLIDHLTTLIGERISQGNAENVIKRLMEETIVSEREARLMLSVMDRSILKLNLPHRDELRAELLKAMIKTLKYRTT</sequence>
<evidence type="ECO:0000259" key="9">
    <source>
        <dbReference type="Pfam" id="PF05848"/>
    </source>
</evidence>
<evidence type="ECO:0000256" key="5">
    <source>
        <dbReference type="ARBA" id="ARBA00023016"/>
    </source>
</evidence>
<keyword evidence="7 8" id="KW-0804">Transcription</keyword>
<dbReference type="InterPro" id="IPR041473">
    <property type="entry name" value="CtsR_C"/>
</dbReference>
<dbReference type="RefSeq" id="WP_066238057.1">
    <property type="nucleotide sequence ID" value="NZ_LRFC01000003.1"/>
</dbReference>
<evidence type="ECO:0000256" key="6">
    <source>
        <dbReference type="ARBA" id="ARBA00023125"/>
    </source>
</evidence>
<comment type="similarity">
    <text evidence="1 8">Belongs to the CtsR family.</text>
</comment>
<evidence type="ECO:0000313" key="11">
    <source>
        <dbReference type="EMBL" id="KZE68269.1"/>
    </source>
</evidence>
<keyword evidence="6 8" id="KW-0238">DNA-binding</keyword>
<dbReference type="Gene3D" id="1.10.1200.150">
    <property type="entry name" value="Transcriptional regulator CtsR, C-terminal domain"/>
    <property type="match status" value="1"/>
</dbReference>
<dbReference type="InterPro" id="IPR040465">
    <property type="entry name" value="CtsR_N"/>
</dbReference>
<evidence type="ECO:0000256" key="1">
    <source>
        <dbReference type="ARBA" id="ARBA00010189"/>
    </source>
</evidence>
<evidence type="ECO:0000259" key="10">
    <source>
        <dbReference type="Pfam" id="PF17727"/>
    </source>
</evidence>
<keyword evidence="4 8" id="KW-0805">Transcription regulation</keyword>
<reference evidence="12" key="1">
    <citation type="submission" date="2016-01" db="EMBL/GenBank/DDBJ databases">
        <title>Draft genome of Chromobacterium sp. F49.</title>
        <authorList>
            <person name="Hong K.W."/>
        </authorList>
    </citation>
    <scope>NUCLEOTIDE SEQUENCE [LARGE SCALE GENOMIC DNA]</scope>
    <source>
        <strain evidence="12">P7IIIA</strain>
    </source>
</reference>
<feature type="domain" description="CtsR C-terminal dimerization" evidence="10">
    <location>
        <begin position="79"/>
        <end position="147"/>
    </location>
</feature>
<dbReference type="InterPro" id="IPR008463">
    <property type="entry name" value="CtsR"/>
</dbReference>